<feature type="non-terminal residue" evidence="1">
    <location>
        <position position="1"/>
    </location>
</feature>
<accession>A0AAV2SXM4</accession>
<reference evidence="1 2" key="1">
    <citation type="submission" date="2024-05" db="EMBL/GenBank/DDBJ databases">
        <authorList>
            <person name="Wallberg A."/>
        </authorList>
    </citation>
    <scope>NUCLEOTIDE SEQUENCE [LARGE SCALE GENOMIC DNA]</scope>
</reference>
<dbReference type="EMBL" id="CAXKWB010189000">
    <property type="protein sequence ID" value="CAL4256108.1"/>
    <property type="molecule type" value="Genomic_DNA"/>
</dbReference>
<evidence type="ECO:0000313" key="2">
    <source>
        <dbReference type="Proteomes" id="UP001497623"/>
    </source>
</evidence>
<dbReference type="AlphaFoldDB" id="A0AAV2SXM4"/>
<evidence type="ECO:0000313" key="1">
    <source>
        <dbReference type="EMBL" id="CAL4256108.1"/>
    </source>
</evidence>
<organism evidence="1 2">
    <name type="scientific">Meganyctiphanes norvegica</name>
    <name type="common">Northern krill</name>
    <name type="synonym">Thysanopoda norvegica</name>
    <dbReference type="NCBI Taxonomy" id="48144"/>
    <lineage>
        <taxon>Eukaryota</taxon>
        <taxon>Metazoa</taxon>
        <taxon>Ecdysozoa</taxon>
        <taxon>Arthropoda</taxon>
        <taxon>Crustacea</taxon>
        <taxon>Multicrustacea</taxon>
        <taxon>Malacostraca</taxon>
        <taxon>Eumalacostraca</taxon>
        <taxon>Eucarida</taxon>
        <taxon>Euphausiacea</taxon>
        <taxon>Euphausiidae</taxon>
        <taxon>Meganyctiphanes</taxon>
    </lineage>
</organism>
<protein>
    <submittedName>
        <fullName evidence="1">Uncharacterized protein</fullName>
    </submittedName>
</protein>
<proteinExistence type="predicted"/>
<gene>
    <name evidence="1" type="ORF">MNOR_LOCUS42027</name>
</gene>
<name>A0AAV2SXM4_MEGNR</name>
<dbReference type="Proteomes" id="UP001497623">
    <property type="component" value="Unassembled WGS sequence"/>
</dbReference>
<keyword evidence="2" id="KW-1185">Reference proteome</keyword>
<sequence>WISFLGDSVWEGLPPMNKTKRKEIDVLYFPDRYKLNTLPMSQMSSRSKVVDIKSSTQTIPLSSTSLSGISKTSADIYKDLNSNDINSKLKQSTPNCSETTPREYLRNITIVSRSDVADVQLQWDAAE</sequence>
<comment type="caution">
    <text evidence="1">The sequence shown here is derived from an EMBL/GenBank/DDBJ whole genome shotgun (WGS) entry which is preliminary data.</text>
</comment>